<evidence type="ECO:0000256" key="4">
    <source>
        <dbReference type="ARBA" id="ARBA00022692"/>
    </source>
</evidence>
<dbReference type="PANTHER" id="PTHR43163">
    <property type="entry name" value="DIPEPTIDE TRANSPORT SYSTEM PERMEASE PROTEIN DPPB-RELATED"/>
    <property type="match status" value="1"/>
</dbReference>
<dbReference type="AlphaFoldDB" id="A0A1I2TKI4"/>
<dbReference type="PROSITE" id="PS50928">
    <property type="entry name" value="ABC_TM1"/>
    <property type="match status" value="1"/>
</dbReference>
<evidence type="ECO:0000256" key="6">
    <source>
        <dbReference type="ARBA" id="ARBA00023136"/>
    </source>
</evidence>
<feature type="transmembrane region" description="Helical" evidence="7">
    <location>
        <begin position="197"/>
        <end position="217"/>
    </location>
</feature>
<keyword evidence="10" id="KW-1185">Reference proteome</keyword>
<keyword evidence="2 7" id="KW-0813">Transport</keyword>
<evidence type="ECO:0000256" key="5">
    <source>
        <dbReference type="ARBA" id="ARBA00022989"/>
    </source>
</evidence>
<dbReference type="SUPFAM" id="SSF161098">
    <property type="entry name" value="MetI-like"/>
    <property type="match status" value="1"/>
</dbReference>
<keyword evidence="6 7" id="KW-0472">Membrane</keyword>
<keyword evidence="4 7" id="KW-0812">Transmembrane</keyword>
<dbReference type="OrthoDB" id="9789439at2"/>
<keyword evidence="3" id="KW-1003">Cell membrane</keyword>
<dbReference type="InterPro" id="IPR000515">
    <property type="entry name" value="MetI-like"/>
</dbReference>
<dbReference type="EMBL" id="FOOX01000007">
    <property type="protein sequence ID" value="SFG65323.1"/>
    <property type="molecule type" value="Genomic_DNA"/>
</dbReference>
<dbReference type="GO" id="GO:0005886">
    <property type="term" value="C:plasma membrane"/>
    <property type="evidence" value="ECO:0007669"/>
    <property type="project" value="UniProtKB-SubCell"/>
</dbReference>
<dbReference type="Pfam" id="PF00528">
    <property type="entry name" value="BPD_transp_1"/>
    <property type="match status" value="1"/>
</dbReference>
<feature type="transmembrane region" description="Helical" evidence="7">
    <location>
        <begin position="301"/>
        <end position="327"/>
    </location>
</feature>
<evidence type="ECO:0000256" key="1">
    <source>
        <dbReference type="ARBA" id="ARBA00004651"/>
    </source>
</evidence>
<name>A0A1I2TKI4_9FIRM</name>
<feature type="transmembrane region" description="Helical" evidence="7">
    <location>
        <begin position="101"/>
        <end position="122"/>
    </location>
</feature>
<evidence type="ECO:0000256" key="7">
    <source>
        <dbReference type="RuleBase" id="RU363032"/>
    </source>
</evidence>
<dbReference type="PANTHER" id="PTHR43163:SF6">
    <property type="entry name" value="DIPEPTIDE TRANSPORT SYSTEM PERMEASE PROTEIN DPPB-RELATED"/>
    <property type="match status" value="1"/>
</dbReference>
<feature type="transmembrane region" description="Helical" evidence="7">
    <location>
        <begin position="134"/>
        <end position="155"/>
    </location>
</feature>
<dbReference type="GO" id="GO:0055085">
    <property type="term" value="P:transmembrane transport"/>
    <property type="evidence" value="ECO:0007669"/>
    <property type="project" value="InterPro"/>
</dbReference>
<accession>A0A1I2TKI4</accession>
<gene>
    <name evidence="9" type="ORF">SAMN05660649_02306</name>
</gene>
<dbReference type="Proteomes" id="UP000199337">
    <property type="component" value="Unassembled WGS sequence"/>
</dbReference>
<evidence type="ECO:0000313" key="10">
    <source>
        <dbReference type="Proteomes" id="UP000199337"/>
    </source>
</evidence>
<keyword evidence="5 7" id="KW-1133">Transmembrane helix</keyword>
<protein>
    <submittedName>
        <fullName evidence="9">Peptide/nickel transport system permease protein</fullName>
    </submittedName>
</protein>
<feature type="transmembrane region" description="Helical" evidence="7">
    <location>
        <begin position="255"/>
        <end position="281"/>
    </location>
</feature>
<dbReference type="InterPro" id="IPR035906">
    <property type="entry name" value="MetI-like_sf"/>
</dbReference>
<evidence type="ECO:0000256" key="3">
    <source>
        <dbReference type="ARBA" id="ARBA00022475"/>
    </source>
</evidence>
<sequence>MLNYIIKRLLMIVPVIIGVSILSFMLIHLVPGDPARMMLGERATPKAMEELRETLGLNDPLPVQYLRFANHALHGDLGGSIRSKLPVTEEMASKFPATLELAFFAMLIAVIVGGLAGIISSVKPYSFFDNISMGAALFGVSIPIFWLGLMMIWFFGVNLHILPPSGRISVGVELHKITNMYLLDSIITGNWKAFKDVLAHIIMPSIALSTIPMAMVARVTRSSMMEVLGQDYIRTAWAKGLPGRLVIFRHALKNAFLPVLTVIGLQFGYLLGGAVMTEAIFSWPGVGRWLFVAISARDIPIVQGGILMVALVFVIINLIVDILYTYVDPRIRLD</sequence>
<evidence type="ECO:0000259" key="8">
    <source>
        <dbReference type="PROSITE" id="PS50928"/>
    </source>
</evidence>
<dbReference type="STRING" id="341036.SAMN05660649_02306"/>
<organism evidence="9 10">
    <name type="scientific">Desulfotruncus arcticus DSM 17038</name>
    <dbReference type="NCBI Taxonomy" id="1121424"/>
    <lineage>
        <taxon>Bacteria</taxon>
        <taxon>Bacillati</taxon>
        <taxon>Bacillota</taxon>
        <taxon>Clostridia</taxon>
        <taxon>Eubacteriales</taxon>
        <taxon>Desulfallaceae</taxon>
        <taxon>Desulfotruncus</taxon>
    </lineage>
</organism>
<evidence type="ECO:0000256" key="2">
    <source>
        <dbReference type="ARBA" id="ARBA00022448"/>
    </source>
</evidence>
<feature type="domain" description="ABC transmembrane type-1" evidence="8">
    <location>
        <begin position="95"/>
        <end position="324"/>
    </location>
</feature>
<dbReference type="CDD" id="cd06261">
    <property type="entry name" value="TM_PBP2"/>
    <property type="match status" value="1"/>
</dbReference>
<dbReference type="Pfam" id="PF19300">
    <property type="entry name" value="BPD_transp_1_N"/>
    <property type="match status" value="1"/>
</dbReference>
<dbReference type="InterPro" id="IPR045621">
    <property type="entry name" value="BPD_transp_1_N"/>
</dbReference>
<proteinExistence type="inferred from homology"/>
<dbReference type="RefSeq" id="WP_092471510.1">
    <property type="nucleotide sequence ID" value="NZ_FOOX01000007.1"/>
</dbReference>
<dbReference type="Gene3D" id="1.10.3720.10">
    <property type="entry name" value="MetI-like"/>
    <property type="match status" value="1"/>
</dbReference>
<reference evidence="10" key="1">
    <citation type="submission" date="2016-10" db="EMBL/GenBank/DDBJ databases">
        <authorList>
            <person name="Varghese N."/>
            <person name="Submissions S."/>
        </authorList>
    </citation>
    <scope>NUCLEOTIDE SEQUENCE [LARGE SCALE GENOMIC DNA]</scope>
    <source>
        <strain evidence="10">DSM 17038</strain>
    </source>
</reference>
<comment type="similarity">
    <text evidence="7">Belongs to the binding-protein-dependent transport system permease family.</text>
</comment>
<comment type="subcellular location">
    <subcellularLocation>
        <location evidence="1 7">Cell membrane</location>
        <topology evidence="1 7">Multi-pass membrane protein</topology>
    </subcellularLocation>
</comment>
<evidence type="ECO:0000313" key="9">
    <source>
        <dbReference type="EMBL" id="SFG65323.1"/>
    </source>
</evidence>
<feature type="transmembrane region" description="Helical" evidence="7">
    <location>
        <begin position="9"/>
        <end position="30"/>
    </location>
</feature>